<gene>
    <name evidence="2" type="ORF">KGM_209414</name>
</gene>
<evidence type="ECO:0000313" key="3">
    <source>
        <dbReference type="Proteomes" id="UP000007151"/>
    </source>
</evidence>
<reference evidence="2 3" key="1">
    <citation type="journal article" date="2011" name="Cell">
        <title>The monarch butterfly genome yields insights into long-distance migration.</title>
        <authorList>
            <person name="Zhan S."/>
            <person name="Merlin C."/>
            <person name="Boore J.L."/>
            <person name="Reppert S.M."/>
        </authorList>
    </citation>
    <scope>NUCLEOTIDE SEQUENCE [LARGE SCALE GENOMIC DNA]</scope>
    <source>
        <strain evidence="2">F-2</strain>
    </source>
</reference>
<feature type="compositionally biased region" description="Polar residues" evidence="1">
    <location>
        <begin position="283"/>
        <end position="303"/>
    </location>
</feature>
<comment type="caution">
    <text evidence="2">The sequence shown here is derived from an EMBL/GenBank/DDBJ whole genome shotgun (WGS) entry which is preliminary data.</text>
</comment>
<dbReference type="KEGG" id="dpl:KGM_209414"/>
<feature type="region of interest" description="Disordered" evidence="1">
    <location>
        <begin position="505"/>
        <end position="537"/>
    </location>
</feature>
<feature type="region of interest" description="Disordered" evidence="1">
    <location>
        <begin position="97"/>
        <end position="117"/>
    </location>
</feature>
<dbReference type="Proteomes" id="UP000007151">
    <property type="component" value="Unassembled WGS sequence"/>
</dbReference>
<feature type="compositionally biased region" description="Low complexity" evidence="1">
    <location>
        <begin position="268"/>
        <end position="282"/>
    </location>
</feature>
<keyword evidence="3" id="KW-1185">Reference proteome</keyword>
<dbReference type="AlphaFoldDB" id="A0A212F6F5"/>
<sequence>MEENNSQTQQYTTNIYEYNKPTQSLASRNEQMANQQDSQLNTQFGMTTTVNVQENDDSKRKEQILFKDVTQNEDYDKKTTTSSFQQTTLEVDDKLTTSNMQNPTDVSEINTQTRDSETTPQFEVYEYTKPTQILTSSVKQQFGSNIPTTQFNRQSNRKPTTSFTGSYTETMDSFQVQDQLTTRFDKSEFERKTETPEYSQTLSTFNDMPTIYQYTKPAQFISTSQQKNFNTVTQTEERTENTLSTQIGEKYFDNNNFGMKILQNDFNSKPSSSFQSSQGNQQTMTPSFNKVTMPSMSQQTSQDNINLQNQENKGEIYDYRKPNETFVSAGQKEINLNQKPNAAFSSGSLVQAKPGLSSLSEEIYDYSKPAQVLTTPTQNNALNQIRNQQFGNRLDKLNSQKTTFNPNQDDEKLTTQTEEFMTTSMVTQPDYQEDKVSQTDITAVTSQDSFTIGTNSKLNSRPQLSFYSACCRGPQSRKQQLSGSVQSTADGKIVSEKKIAINQNYESQKLTTQASKQPENFGGPRKPPSFDEKGYHY</sequence>
<dbReference type="InParanoid" id="A0A212F6F5"/>
<feature type="region of interest" description="Disordered" evidence="1">
    <location>
        <begin position="268"/>
        <end position="303"/>
    </location>
</feature>
<proteinExistence type="predicted"/>
<accession>A0A212F6F5</accession>
<feature type="compositionally biased region" description="Basic and acidic residues" evidence="1">
    <location>
        <begin position="528"/>
        <end position="537"/>
    </location>
</feature>
<name>A0A212F6F5_DANPL</name>
<evidence type="ECO:0000313" key="2">
    <source>
        <dbReference type="EMBL" id="OWR49313.1"/>
    </source>
</evidence>
<organism evidence="2 3">
    <name type="scientific">Danaus plexippus plexippus</name>
    <dbReference type="NCBI Taxonomy" id="278856"/>
    <lineage>
        <taxon>Eukaryota</taxon>
        <taxon>Metazoa</taxon>
        <taxon>Ecdysozoa</taxon>
        <taxon>Arthropoda</taxon>
        <taxon>Hexapoda</taxon>
        <taxon>Insecta</taxon>
        <taxon>Pterygota</taxon>
        <taxon>Neoptera</taxon>
        <taxon>Endopterygota</taxon>
        <taxon>Lepidoptera</taxon>
        <taxon>Glossata</taxon>
        <taxon>Ditrysia</taxon>
        <taxon>Papilionoidea</taxon>
        <taxon>Nymphalidae</taxon>
        <taxon>Danainae</taxon>
        <taxon>Danaini</taxon>
        <taxon>Danaina</taxon>
        <taxon>Danaus</taxon>
        <taxon>Danaus</taxon>
    </lineage>
</organism>
<protein>
    <submittedName>
        <fullName evidence="2">Uncharacterized protein</fullName>
    </submittedName>
</protein>
<dbReference type="EMBL" id="AGBW02010037">
    <property type="protein sequence ID" value="OWR49313.1"/>
    <property type="molecule type" value="Genomic_DNA"/>
</dbReference>
<feature type="compositionally biased region" description="Polar residues" evidence="1">
    <location>
        <begin position="505"/>
        <end position="518"/>
    </location>
</feature>
<evidence type="ECO:0000256" key="1">
    <source>
        <dbReference type="SAM" id="MobiDB-lite"/>
    </source>
</evidence>